<dbReference type="GO" id="GO:0003950">
    <property type="term" value="F:NAD+ poly-ADP-ribosyltransferase activity"/>
    <property type="evidence" value="ECO:0007669"/>
    <property type="project" value="InterPro"/>
</dbReference>
<dbReference type="Pfam" id="PF01885">
    <property type="entry name" value="PTS_2-RNA"/>
    <property type="match status" value="1"/>
</dbReference>
<evidence type="ECO:0000256" key="4">
    <source>
        <dbReference type="ARBA" id="ARBA00025212"/>
    </source>
</evidence>
<dbReference type="InterPro" id="IPR002745">
    <property type="entry name" value="Ptrans_KptA/Tpt1"/>
</dbReference>
<dbReference type="PATRIC" id="fig|907348.3.peg.1543"/>
<keyword evidence="7" id="KW-1185">Reference proteome</keyword>
<evidence type="ECO:0000313" key="7">
    <source>
        <dbReference type="Proteomes" id="UP000003571"/>
    </source>
</evidence>
<dbReference type="Gene3D" id="1.10.10.970">
    <property type="entry name" value="RNA 2'-phosphotransferase, Tpt1/KptA family, N-terminal domain"/>
    <property type="match status" value="1"/>
</dbReference>
<dbReference type="Gene3D" id="3.20.170.30">
    <property type="match status" value="1"/>
</dbReference>
<dbReference type="PANTHER" id="PTHR12684">
    <property type="entry name" value="PUTATIVE PHOSPHOTRANSFERASE"/>
    <property type="match status" value="1"/>
</dbReference>
<comment type="similarity">
    <text evidence="1 5">Belongs to the KptA/TPT1 family.</text>
</comment>
<evidence type="ECO:0000256" key="3">
    <source>
        <dbReference type="ARBA" id="ARBA00023027"/>
    </source>
</evidence>
<sequence length="192" mass="22520">MQMNCKRWINLDYIKLSKEISYALRHAPWEYELEMDENGFVDIQQLLSSINEENNYPKLIDKMDILHVIEISDKKRLEISGEKIRAMYGHSFSMLIKYNEETPPAILYHGTAKRFLSSIMTEGLKPMSRQYVHLSADIETAMRVGKRRDSEPVILQIDTVSALKFGIKFYHANEKVWLCKELPFQFLSNLQV</sequence>
<comment type="function">
    <text evidence="4 5">Removes the 2'-phosphate from RNA via an intermediate in which the phosphate is ADP-ribosylated by NAD followed by a presumed transesterification to release the RNA and generate ADP-ribose 1''-2''-cyclic phosphate (APPR&gt;P). May function as an ADP-ribosylase.</text>
</comment>
<name>H7EKW5_9SPIR</name>
<dbReference type="InterPro" id="IPR022928">
    <property type="entry name" value="RNA_2'-PTrans_KptA"/>
</dbReference>
<protein>
    <recommendedName>
        <fullName evidence="5">Probable RNA 2'-phosphotransferase</fullName>
        <ecNumber evidence="5">2.7.1.-</ecNumber>
    </recommendedName>
</protein>
<dbReference type="GO" id="GO:0006388">
    <property type="term" value="P:tRNA splicing, via endonucleolytic cleavage and ligation"/>
    <property type="evidence" value="ECO:0007669"/>
    <property type="project" value="UniProtKB-UniRule"/>
</dbReference>
<gene>
    <name evidence="5" type="primary">kptA</name>
    <name evidence="6" type="ORF">TresaDRAFT_0979</name>
</gene>
<organism evidence="6 7">
    <name type="scientific">Treponema saccharophilum DSM 2985</name>
    <dbReference type="NCBI Taxonomy" id="907348"/>
    <lineage>
        <taxon>Bacteria</taxon>
        <taxon>Pseudomonadati</taxon>
        <taxon>Spirochaetota</taxon>
        <taxon>Spirochaetia</taxon>
        <taxon>Spirochaetales</taxon>
        <taxon>Treponemataceae</taxon>
        <taxon>Treponema</taxon>
    </lineage>
</organism>
<comment type="caution">
    <text evidence="6">The sequence shown here is derived from an EMBL/GenBank/DDBJ whole genome shotgun (WGS) entry which is preliminary data.</text>
</comment>
<dbReference type="EC" id="2.7.1.-" evidence="5"/>
<dbReference type="InterPro" id="IPR042080">
    <property type="entry name" value="RNA_2'-PTrans_N"/>
</dbReference>
<proteinExistence type="inferred from homology"/>
<keyword evidence="2 5" id="KW-0808">Transferase</keyword>
<dbReference type="GO" id="GO:0000215">
    <property type="term" value="F:tRNA 2'-phosphotransferase activity"/>
    <property type="evidence" value="ECO:0007669"/>
    <property type="project" value="TreeGrafter"/>
</dbReference>
<evidence type="ECO:0000313" key="6">
    <source>
        <dbReference type="EMBL" id="EIC01690.1"/>
    </source>
</evidence>
<evidence type="ECO:0000256" key="5">
    <source>
        <dbReference type="HAMAP-Rule" id="MF_00299"/>
    </source>
</evidence>
<dbReference type="Proteomes" id="UP000003571">
    <property type="component" value="Unassembled WGS sequence"/>
</dbReference>
<dbReference type="PANTHER" id="PTHR12684:SF2">
    <property type="entry name" value="TRNA 2'-PHOSPHOTRANSFERASE 1"/>
    <property type="match status" value="1"/>
</dbReference>
<evidence type="ECO:0000256" key="1">
    <source>
        <dbReference type="ARBA" id="ARBA00009836"/>
    </source>
</evidence>
<dbReference type="SUPFAM" id="SSF56399">
    <property type="entry name" value="ADP-ribosylation"/>
    <property type="match status" value="1"/>
</dbReference>
<evidence type="ECO:0000256" key="2">
    <source>
        <dbReference type="ARBA" id="ARBA00022679"/>
    </source>
</evidence>
<keyword evidence="3 5" id="KW-0520">NAD</keyword>
<reference evidence="6 7" key="1">
    <citation type="submission" date="2011-09" db="EMBL/GenBank/DDBJ databases">
        <title>The draft genome of Treponema saccharophilum DSM 2985.</title>
        <authorList>
            <consortium name="US DOE Joint Genome Institute (JGI-PGF)"/>
            <person name="Lucas S."/>
            <person name="Copeland A."/>
            <person name="Lapidus A."/>
            <person name="Glavina del Rio T."/>
            <person name="Dalin E."/>
            <person name="Tice H."/>
            <person name="Bruce D."/>
            <person name="Goodwin L."/>
            <person name="Pitluck S."/>
            <person name="Peters L."/>
            <person name="Kyrpides N."/>
            <person name="Mavromatis K."/>
            <person name="Ivanova N."/>
            <person name="Markowitz V."/>
            <person name="Cheng J.-F."/>
            <person name="Hugenholtz P."/>
            <person name="Woyke T."/>
            <person name="Wu D."/>
            <person name="Gronow S."/>
            <person name="Wellnitz S."/>
            <person name="Brambilla E."/>
            <person name="Klenk H.-P."/>
            <person name="Eisen J.A."/>
        </authorList>
    </citation>
    <scope>NUCLEOTIDE SEQUENCE [LARGE SCALE GENOMIC DNA]</scope>
    <source>
        <strain evidence="6 7">DSM 2985</strain>
    </source>
</reference>
<dbReference type="HAMAP" id="MF_00299">
    <property type="entry name" value="KptA"/>
    <property type="match status" value="1"/>
</dbReference>
<dbReference type="AlphaFoldDB" id="H7EKW5"/>
<dbReference type="InterPro" id="IPR042081">
    <property type="entry name" value="RNA_2'-PTrans_C"/>
</dbReference>
<accession>H7EKW5</accession>
<dbReference type="STRING" id="907348.TresaDRAFT_0979"/>
<dbReference type="EMBL" id="AGRW01000047">
    <property type="protein sequence ID" value="EIC01690.1"/>
    <property type="molecule type" value="Genomic_DNA"/>
</dbReference>
<dbReference type="eggNOG" id="COG1859">
    <property type="taxonomic scope" value="Bacteria"/>
</dbReference>